<evidence type="ECO:0000313" key="3">
    <source>
        <dbReference type="EMBL" id="KFD72161.1"/>
    </source>
</evidence>
<feature type="compositionally biased region" description="Polar residues" evidence="1">
    <location>
        <begin position="354"/>
        <end position="365"/>
    </location>
</feature>
<keyword evidence="2" id="KW-1133">Transmembrane helix</keyword>
<dbReference type="Proteomes" id="UP000030758">
    <property type="component" value="Unassembled WGS sequence"/>
</dbReference>
<dbReference type="EMBL" id="KL367478">
    <property type="protein sequence ID" value="KFD72161.1"/>
    <property type="molecule type" value="Genomic_DNA"/>
</dbReference>
<evidence type="ECO:0008006" key="4">
    <source>
        <dbReference type="Google" id="ProtNLM"/>
    </source>
</evidence>
<feature type="region of interest" description="Disordered" evidence="1">
    <location>
        <begin position="346"/>
        <end position="365"/>
    </location>
</feature>
<gene>
    <name evidence="3" type="ORF">M514_01420</name>
</gene>
<reference evidence="3" key="1">
    <citation type="journal article" date="2014" name="Nat. Genet.">
        <title>Genome and transcriptome of the porcine whipworm Trichuris suis.</title>
        <authorList>
            <person name="Jex A.R."/>
            <person name="Nejsum P."/>
            <person name="Schwarz E.M."/>
            <person name="Hu L."/>
            <person name="Young N.D."/>
            <person name="Hall R.S."/>
            <person name="Korhonen P.K."/>
            <person name="Liao S."/>
            <person name="Thamsborg S."/>
            <person name="Xia J."/>
            <person name="Xu P."/>
            <person name="Wang S."/>
            <person name="Scheerlinck J.P."/>
            <person name="Hofmann A."/>
            <person name="Sternberg P.W."/>
            <person name="Wang J."/>
            <person name="Gasser R.B."/>
        </authorList>
    </citation>
    <scope>NUCLEOTIDE SEQUENCE [LARGE SCALE GENOMIC DNA]</scope>
    <source>
        <strain evidence="3">DCEP-RM93F</strain>
    </source>
</reference>
<keyword evidence="2" id="KW-0472">Membrane</keyword>
<name>A0A085NRR5_9BILA</name>
<protein>
    <recommendedName>
        <fullName evidence="4">G-protein coupled receptors family 1 profile domain-containing protein</fullName>
    </recommendedName>
</protein>
<keyword evidence="2" id="KW-0812">Transmembrane</keyword>
<feature type="transmembrane region" description="Helical" evidence="2">
    <location>
        <begin position="143"/>
        <end position="163"/>
    </location>
</feature>
<evidence type="ECO:0000256" key="2">
    <source>
        <dbReference type="SAM" id="Phobius"/>
    </source>
</evidence>
<proteinExistence type="predicted"/>
<dbReference type="AlphaFoldDB" id="A0A085NRR5"/>
<feature type="transmembrane region" description="Helical" evidence="2">
    <location>
        <begin position="106"/>
        <end position="131"/>
    </location>
</feature>
<organism evidence="3">
    <name type="scientific">Trichuris suis</name>
    <name type="common">pig whipworm</name>
    <dbReference type="NCBI Taxonomy" id="68888"/>
    <lineage>
        <taxon>Eukaryota</taxon>
        <taxon>Metazoa</taxon>
        <taxon>Ecdysozoa</taxon>
        <taxon>Nematoda</taxon>
        <taxon>Enoplea</taxon>
        <taxon>Dorylaimia</taxon>
        <taxon>Trichinellida</taxon>
        <taxon>Trichuridae</taxon>
        <taxon>Trichuris</taxon>
    </lineage>
</organism>
<evidence type="ECO:0000256" key="1">
    <source>
        <dbReference type="SAM" id="MobiDB-lite"/>
    </source>
</evidence>
<feature type="transmembrane region" description="Helical" evidence="2">
    <location>
        <begin position="188"/>
        <end position="209"/>
    </location>
</feature>
<feature type="transmembrane region" description="Helical" evidence="2">
    <location>
        <begin position="47"/>
        <end position="67"/>
    </location>
</feature>
<accession>A0A085NRR5</accession>
<sequence>MAAVAIFDHCSHFSQMNFTCGLPIGGSENVSILLLQQEQTESRMAELIALTGYGVFGMCIILSRIAVGNIVTGIGYLHASVYRLFVYVERVGDITPLQCMTRNWQLTLFVFGDTLSLFSFLMVSLQHYMAIASITMNKHVDRFVQFAMLPLIIVMIMSCWLSAALRQEEVISAYCYGPSVISNIMTKIIWGAHAVMGLLNFLIYLKMLFKLRIRRKVSRTATCVNAAQRDVAVIKRLSYYMTALFLTSFVPDVLICTSLKELPFKFLFLLPGVARTISSAATIQKVTAQCREHILNELRRTVAPSSIRRVRPPLRGKAKPFYNKCLSDKVTLQSLKKQMCRRAAPVVGSHFQKRQSSTTTSRLKN</sequence>